<feature type="compositionally biased region" description="Polar residues" evidence="6">
    <location>
        <begin position="507"/>
        <end position="519"/>
    </location>
</feature>
<feature type="region of interest" description="Disordered" evidence="6">
    <location>
        <begin position="487"/>
        <end position="519"/>
    </location>
</feature>
<feature type="transmembrane region" description="Helical" evidence="7">
    <location>
        <begin position="234"/>
        <end position="256"/>
    </location>
</feature>
<reference evidence="9 10" key="2">
    <citation type="journal article" date="2013" name="PLoS Genet.">
        <title>Comparative genome structure, secondary metabolite, and effector coding capacity across Cochliobolus pathogens.</title>
        <authorList>
            <person name="Condon B.J."/>
            <person name="Leng Y."/>
            <person name="Wu D."/>
            <person name="Bushley K.E."/>
            <person name="Ohm R.A."/>
            <person name="Otillar R."/>
            <person name="Martin J."/>
            <person name="Schackwitz W."/>
            <person name="Grimwood J."/>
            <person name="MohdZainudin N."/>
            <person name="Xue C."/>
            <person name="Wang R."/>
            <person name="Manning V.A."/>
            <person name="Dhillon B."/>
            <person name="Tu Z.J."/>
            <person name="Steffenson B.J."/>
            <person name="Salamov A."/>
            <person name="Sun H."/>
            <person name="Lowry S."/>
            <person name="LaButti K."/>
            <person name="Han J."/>
            <person name="Copeland A."/>
            <person name="Lindquist E."/>
            <person name="Barry K."/>
            <person name="Schmutz J."/>
            <person name="Baker S.E."/>
            <person name="Ciuffetti L.M."/>
            <person name="Grigoriev I.V."/>
            <person name="Zhong S."/>
            <person name="Turgeon B.G."/>
        </authorList>
    </citation>
    <scope>NUCLEOTIDE SEQUENCE [LARGE SCALE GENOMIC DNA]</scope>
    <source>
        <strain evidence="10">28A</strain>
    </source>
</reference>
<feature type="region of interest" description="Disordered" evidence="6">
    <location>
        <begin position="425"/>
        <end position="474"/>
    </location>
</feature>
<dbReference type="STRING" id="671987.R0KHP5"/>
<feature type="transmembrane region" description="Helical" evidence="7">
    <location>
        <begin position="201"/>
        <end position="222"/>
    </location>
</feature>
<sequence>MPGGLHPPPEVIASWPTPNYVNPALRPDSIVFMAYVLGPITLLTSIGRLWVRIFHQKSAGVDDWLMLAAIPLVMILTVIYPLSNKQAFDRHVWDLDLFGDTQKVVVARKYILATECLFCGASGLIKVSILLFYRRLSSRVVSTAFYWTTWMSIGYIVAYSVALIIAPIVGCQPVSAFWDQFDILKVAQGYKFHCFDEGADVFAASIISVTQDLLTAMLPTFLYWNLRIPIRQKLALFGIFAIGYGVVALGAMRAYYSWYAFYETYDVTWATWNILWTSLAELHIGCLCANAPALKVFFKWFFQETIVLRSRSKTPVNSAGRPSESKASTKDSKSTSLWSKLTLGLGSESGSEFYSIREYHDTHNGVAVDPHGGVYVQKEVQVKNSPSSSVQDVPLERPASALTTDNMVDHYYDDIEMGRFTTRNSLAGSTRSPEESDGSEVEAVSQRPKSPILSSDPTPRDLEEGLGAPAMQQVTAVQQVPKAFLSVAPPVDHAAPERSPTPLPARTPSQHRPSWQTWS</sequence>
<evidence type="ECO:0000313" key="10">
    <source>
        <dbReference type="Proteomes" id="UP000016935"/>
    </source>
</evidence>
<feature type="transmembrane region" description="Helical" evidence="7">
    <location>
        <begin position="145"/>
        <end position="169"/>
    </location>
</feature>
<evidence type="ECO:0000256" key="6">
    <source>
        <dbReference type="SAM" id="MobiDB-lite"/>
    </source>
</evidence>
<gene>
    <name evidence="9" type="ORF">SETTUDRAFT_28201</name>
</gene>
<dbReference type="GeneID" id="19403224"/>
<dbReference type="eggNOG" id="ENOG502SNAH">
    <property type="taxonomic scope" value="Eukaryota"/>
</dbReference>
<keyword evidence="2 7" id="KW-0812">Transmembrane</keyword>
<protein>
    <recommendedName>
        <fullName evidence="8">Rhodopsin domain-containing protein</fullName>
    </recommendedName>
</protein>
<feature type="transmembrane region" description="Helical" evidence="7">
    <location>
        <begin position="30"/>
        <end position="51"/>
    </location>
</feature>
<evidence type="ECO:0000256" key="5">
    <source>
        <dbReference type="ARBA" id="ARBA00038359"/>
    </source>
</evidence>
<feature type="transmembrane region" description="Helical" evidence="7">
    <location>
        <begin position="63"/>
        <end position="83"/>
    </location>
</feature>
<evidence type="ECO:0000256" key="2">
    <source>
        <dbReference type="ARBA" id="ARBA00022692"/>
    </source>
</evidence>
<dbReference type="HOGENOM" id="CLU_028200_25_4_1"/>
<dbReference type="PANTHER" id="PTHR33048:SF129">
    <property type="entry name" value="INTEGRAL MEMBRANE PROTEIN-RELATED"/>
    <property type="match status" value="1"/>
</dbReference>
<dbReference type="OrthoDB" id="5429740at2759"/>
<accession>R0KHP5</accession>
<feature type="transmembrane region" description="Helical" evidence="7">
    <location>
        <begin position="282"/>
        <end position="302"/>
    </location>
</feature>
<dbReference type="InterPro" id="IPR049326">
    <property type="entry name" value="Rhodopsin_dom_fungi"/>
</dbReference>
<feature type="domain" description="Rhodopsin" evidence="8">
    <location>
        <begin position="48"/>
        <end position="299"/>
    </location>
</feature>
<dbReference type="Proteomes" id="UP000016935">
    <property type="component" value="Unassembled WGS sequence"/>
</dbReference>
<evidence type="ECO:0000256" key="3">
    <source>
        <dbReference type="ARBA" id="ARBA00022989"/>
    </source>
</evidence>
<keyword evidence="4 7" id="KW-0472">Membrane</keyword>
<evidence type="ECO:0000256" key="1">
    <source>
        <dbReference type="ARBA" id="ARBA00004141"/>
    </source>
</evidence>
<dbReference type="RefSeq" id="XP_008024714.1">
    <property type="nucleotide sequence ID" value="XM_008026523.1"/>
</dbReference>
<dbReference type="AlphaFoldDB" id="R0KHP5"/>
<keyword evidence="10" id="KW-1185">Reference proteome</keyword>
<feature type="transmembrane region" description="Helical" evidence="7">
    <location>
        <begin position="110"/>
        <end position="133"/>
    </location>
</feature>
<evidence type="ECO:0000256" key="7">
    <source>
        <dbReference type="SAM" id="Phobius"/>
    </source>
</evidence>
<organism evidence="9 10">
    <name type="scientific">Exserohilum turcicum (strain 28A)</name>
    <name type="common">Northern leaf blight fungus</name>
    <name type="synonym">Setosphaeria turcica</name>
    <dbReference type="NCBI Taxonomy" id="671987"/>
    <lineage>
        <taxon>Eukaryota</taxon>
        <taxon>Fungi</taxon>
        <taxon>Dikarya</taxon>
        <taxon>Ascomycota</taxon>
        <taxon>Pezizomycotina</taxon>
        <taxon>Dothideomycetes</taxon>
        <taxon>Pleosporomycetidae</taxon>
        <taxon>Pleosporales</taxon>
        <taxon>Pleosporineae</taxon>
        <taxon>Pleosporaceae</taxon>
        <taxon>Exserohilum</taxon>
    </lineage>
</organism>
<dbReference type="GO" id="GO:0016020">
    <property type="term" value="C:membrane"/>
    <property type="evidence" value="ECO:0007669"/>
    <property type="project" value="UniProtKB-SubCell"/>
</dbReference>
<evidence type="ECO:0000256" key="4">
    <source>
        <dbReference type="ARBA" id="ARBA00023136"/>
    </source>
</evidence>
<proteinExistence type="inferred from homology"/>
<comment type="subcellular location">
    <subcellularLocation>
        <location evidence="1">Membrane</location>
        <topology evidence="1">Multi-pass membrane protein</topology>
    </subcellularLocation>
</comment>
<dbReference type="Pfam" id="PF20684">
    <property type="entry name" value="Fung_rhodopsin"/>
    <property type="match status" value="1"/>
</dbReference>
<keyword evidence="3 7" id="KW-1133">Transmembrane helix</keyword>
<reference evidence="9 10" key="1">
    <citation type="journal article" date="2012" name="PLoS Pathog.">
        <title>Diverse lifestyles and strategies of plant pathogenesis encoded in the genomes of eighteen Dothideomycetes fungi.</title>
        <authorList>
            <person name="Ohm R.A."/>
            <person name="Feau N."/>
            <person name="Henrissat B."/>
            <person name="Schoch C.L."/>
            <person name="Horwitz B.A."/>
            <person name="Barry K.W."/>
            <person name="Condon B.J."/>
            <person name="Copeland A.C."/>
            <person name="Dhillon B."/>
            <person name="Glaser F."/>
            <person name="Hesse C.N."/>
            <person name="Kosti I."/>
            <person name="LaButti K."/>
            <person name="Lindquist E.A."/>
            <person name="Lucas S."/>
            <person name="Salamov A.A."/>
            <person name="Bradshaw R.E."/>
            <person name="Ciuffetti L."/>
            <person name="Hamelin R.C."/>
            <person name="Kema G.H.J."/>
            <person name="Lawrence C."/>
            <person name="Scott J.A."/>
            <person name="Spatafora J.W."/>
            <person name="Turgeon B.G."/>
            <person name="de Wit P.J.G.M."/>
            <person name="Zhong S."/>
            <person name="Goodwin S.B."/>
            <person name="Grigoriev I.V."/>
        </authorList>
    </citation>
    <scope>NUCLEOTIDE SEQUENCE [LARGE SCALE GENOMIC DNA]</scope>
    <source>
        <strain evidence="10">28A</strain>
    </source>
</reference>
<name>R0KHP5_EXST2</name>
<evidence type="ECO:0000313" key="9">
    <source>
        <dbReference type="EMBL" id="EOA87562.1"/>
    </source>
</evidence>
<dbReference type="EMBL" id="KB908581">
    <property type="protein sequence ID" value="EOA87562.1"/>
    <property type="molecule type" value="Genomic_DNA"/>
</dbReference>
<dbReference type="PANTHER" id="PTHR33048">
    <property type="entry name" value="PTH11-LIKE INTEGRAL MEMBRANE PROTEIN (AFU_ORTHOLOGUE AFUA_5G11245)"/>
    <property type="match status" value="1"/>
</dbReference>
<comment type="similarity">
    <text evidence="5">Belongs to the SAT4 family.</text>
</comment>
<evidence type="ECO:0000259" key="8">
    <source>
        <dbReference type="Pfam" id="PF20684"/>
    </source>
</evidence>
<dbReference type="InterPro" id="IPR052337">
    <property type="entry name" value="SAT4-like"/>
</dbReference>